<dbReference type="KEGG" id="mph:MLP_36650"/>
<name>F5XP39_MICPN</name>
<evidence type="ECO:0000313" key="2">
    <source>
        <dbReference type="Proteomes" id="UP000007947"/>
    </source>
</evidence>
<dbReference type="AlphaFoldDB" id="F5XP39"/>
<protein>
    <submittedName>
        <fullName evidence="1">Uncharacterized protein</fullName>
    </submittedName>
</protein>
<dbReference type="eggNOG" id="ENOG5033IDQ">
    <property type="taxonomic scope" value="Bacteria"/>
</dbReference>
<keyword evidence="2" id="KW-1185">Reference proteome</keyword>
<dbReference type="RefSeq" id="WP_013864528.1">
    <property type="nucleotide sequence ID" value="NC_015635.1"/>
</dbReference>
<accession>F5XP39</accession>
<dbReference type="EMBL" id="AP012204">
    <property type="protein sequence ID" value="BAK36679.1"/>
    <property type="molecule type" value="Genomic_DNA"/>
</dbReference>
<dbReference type="HOGENOM" id="CLU_969439_0_0_11"/>
<evidence type="ECO:0000313" key="1">
    <source>
        <dbReference type="EMBL" id="BAK36679.1"/>
    </source>
</evidence>
<sequence length="281" mass="30992">MITLHFEGWFQCRMATDPDPTDEPHGVSGPTFTVAGEPPFDRLIRLQDPVCPRFPHLDDIGVNVVRVEVDGATAPEHPLLGAAVSLTDAEFLQRNLITVPNAFTVIIDPFDLTIAGNGIVLRRAALWDVTRPELRLDDVFLNQALLAPRLNTIEIQSVIAAEATGLVNYPEVRRQRRDDLRHQLDQTTDPTAKLALVKRIRAIEADAIMAGQRLAAEQFMGMRAGYAFPLNGEALVSDAEGRLGGTVGRSQLWPVEFWLGGYDVDALCAYMRGQLSVPFRA</sequence>
<reference evidence="1 2" key="1">
    <citation type="submission" date="2011-05" db="EMBL/GenBank/DDBJ databases">
        <title>Whole genome sequence of Microlunatus phosphovorus NM-1.</title>
        <authorList>
            <person name="Hosoyama A."/>
            <person name="Sasaki K."/>
            <person name="Harada T."/>
            <person name="Igarashi R."/>
            <person name="Kawakoshi A."/>
            <person name="Sasagawa M."/>
            <person name="Fukada J."/>
            <person name="Nakamura S."/>
            <person name="Katano Y."/>
            <person name="Hanada S."/>
            <person name="Kamagata Y."/>
            <person name="Nakamura N."/>
            <person name="Yamazaki S."/>
            <person name="Fujita N."/>
        </authorList>
    </citation>
    <scope>NUCLEOTIDE SEQUENCE [LARGE SCALE GENOMIC DNA]</scope>
    <source>
        <strain evidence="2">ATCC 700054 / DSM 10555 / JCM 9379 / NBRC 101784 / NCIMB 13414 / VKM Ac-1990 / NM-1</strain>
    </source>
</reference>
<proteinExistence type="predicted"/>
<organism evidence="1 2">
    <name type="scientific">Microlunatus phosphovorus (strain ATCC 700054 / DSM 10555 / JCM 9379 / NBRC 101784 / NCIMB 13414 / VKM Ac-1990 / NM-1)</name>
    <dbReference type="NCBI Taxonomy" id="1032480"/>
    <lineage>
        <taxon>Bacteria</taxon>
        <taxon>Bacillati</taxon>
        <taxon>Actinomycetota</taxon>
        <taxon>Actinomycetes</taxon>
        <taxon>Propionibacteriales</taxon>
        <taxon>Propionibacteriaceae</taxon>
        <taxon>Microlunatus</taxon>
    </lineage>
</organism>
<dbReference type="STRING" id="1032480.MLP_36650"/>
<gene>
    <name evidence="1" type="ordered locus">MLP_36650</name>
</gene>
<dbReference type="Proteomes" id="UP000007947">
    <property type="component" value="Chromosome"/>
</dbReference>